<protein>
    <submittedName>
        <fullName evidence="1">Uncharacterized protein</fullName>
    </submittedName>
</protein>
<comment type="caution">
    <text evidence="1">The sequence shown here is derived from an EMBL/GenBank/DDBJ whole genome shotgun (WGS) entry which is preliminary data.</text>
</comment>
<name>A0ABQ1I295_9ALTE</name>
<gene>
    <name evidence="1" type="ORF">GCM10007414_17300</name>
</gene>
<accession>A0ABQ1I295</accession>
<proteinExistence type="predicted"/>
<evidence type="ECO:0000313" key="1">
    <source>
        <dbReference type="EMBL" id="GGB04556.1"/>
    </source>
</evidence>
<reference evidence="2" key="1">
    <citation type="journal article" date="2019" name="Int. J. Syst. Evol. Microbiol.">
        <title>The Global Catalogue of Microorganisms (GCM) 10K type strain sequencing project: providing services to taxonomists for standard genome sequencing and annotation.</title>
        <authorList>
            <consortium name="The Broad Institute Genomics Platform"/>
            <consortium name="The Broad Institute Genome Sequencing Center for Infectious Disease"/>
            <person name="Wu L."/>
            <person name="Ma J."/>
        </authorList>
    </citation>
    <scope>NUCLEOTIDE SEQUENCE [LARGE SCALE GENOMIC DNA]</scope>
    <source>
        <strain evidence="2">CGMCC 1.10131</strain>
    </source>
</reference>
<dbReference type="Proteomes" id="UP000651977">
    <property type="component" value="Unassembled WGS sequence"/>
</dbReference>
<sequence length="77" mass="8887">MSNQTEICFCKSCKERTSHILVLVRKPSPFENTKHRKRKEFIAGIIKGWFLGPFIASADEFSRHLICEKCGTKTIED</sequence>
<dbReference type="RefSeq" id="WP_083481676.1">
    <property type="nucleotide sequence ID" value="NZ_BMDY01000009.1"/>
</dbReference>
<keyword evidence="2" id="KW-1185">Reference proteome</keyword>
<organism evidence="1 2">
    <name type="scientific">Agarivorans gilvus</name>
    <dbReference type="NCBI Taxonomy" id="680279"/>
    <lineage>
        <taxon>Bacteria</taxon>
        <taxon>Pseudomonadati</taxon>
        <taxon>Pseudomonadota</taxon>
        <taxon>Gammaproteobacteria</taxon>
        <taxon>Alteromonadales</taxon>
        <taxon>Alteromonadaceae</taxon>
        <taxon>Agarivorans</taxon>
    </lineage>
</organism>
<evidence type="ECO:0000313" key="2">
    <source>
        <dbReference type="Proteomes" id="UP000651977"/>
    </source>
</evidence>
<dbReference type="EMBL" id="BMDY01000009">
    <property type="protein sequence ID" value="GGB04556.1"/>
    <property type="molecule type" value="Genomic_DNA"/>
</dbReference>